<keyword evidence="3" id="KW-1185">Reference proteome</keyword>
<evidence type="ECO:0000313" key="2">
    <source>
        <dbReference type="EMBL" id="CDF37380.1"/>
    </source>
</evidence>
<accession>R7QIX9</accession>
<sequence>MRPSNEYIPYLDDVKHKTTLPKLDTYDFSDAPRYNPLFHCLHTSYLAALPSGGFALSFLVWRQMLMHSMHKVMLSLSSNLHTCLFHVLSQLRHTPPLQASANCLPDFCIHELFLLGICGPALFEPLQDRVLHVARGGGRQRSAQTRGLAVAVQRAPAAAFRRRTGGI</sequence>
<keyword evidence="1" id="KW-0812">Transmembrane</keyword>
<gene>
    <name evidence="2" type="ORF">CHC_T00005615001</name>
</gene>
<dbReference type="EMBL" id="HG001833">
    <property type="protein sequence ID" value="CDF37380.1"/>
    <property type="molecule type" value="Genomic_DNA"/>
</dbReference>
<protein>
    <submittedName>
        <fullName evidence="2">Uncharacterized protein</fullName>
    </submittedName>
</protein>
<keyword evidence="1" id="KW-1133">Transmembrane helix</keyword>
<evidence type="ECO:0000256" key="1">
    <source>
        <dbReference type="SAM" id="Phobius"/>
    </source>
</evidence>
<dbReference type="Gramene" id="CDF37380">
    <property type="protein sequence ID" value="CDF37380"/>
    <property type="gene ID" value="CHC_T00005615001"/>
</dbReference>
<feature type="transmembrane region" description="Helical" evidence="1">
    <location>
        <begin position="42"/>
        <end position="61"/>
    </location>
</feature>
<dbReference type="AlphaFoldDB" id="R7QIX9"/>
<reference evidence="3" key="1">
    <citation type="journal article" date="2013" name="Proc. Natl. Acad. Sci. U.S.A.">
        <title>Genome structure and metabolic features in the red seaweed Chondrus crispus shed light on evolution of the Archaeplastida.</title>
        <authorList>
            <person name="Collen J."/>
            <person name="Porcel B."/>
            <person name="Carre W."/>
            <person name="Ball S.G."/>
            <person name="Chaparro C."/>
            <person name="Tonon T."/>
            <person name="Barbeyron T."/>
            <person name="Michel G."/>
            <person name="Noel B."/>
            <person name="Valentin K."/>
            <person name="Elias M."/>
            <person name="Artiguenave F."/>
            <person name="Arun A."/>
            <person name="Aury J.M."/>
            <person name="Barbosa-Neto J.F."/>
            <person name="Bothwell J.H."/>
            <person name="Bouget F.Y."/>
            <person name="Brillet L."/>
            <person name="Cabello-Hurtado F."/>
            <person name="Capella-Gutierrez S."/>
            <person name="Charrier B."/>
            <person name="Cladiere L."/>
            <person name="Cock J.M."/>
            <person name="Coelho S.M."/>
            <person name="Colleoni C."/>
            <person name="Czjzek M."/>
            <person name="Da Silva C."/>
            <person name="Delage L."/>
            <person name="Denoeud F."/>
            <person name="Deschamps P."/>
            <person name="Dittami S.M."/>
            <person name="Gabaldon T."/>
            <person name="Gachon C.M."/>
            <person name="Groisillier A."/>
            <person name="Herve C."/>
            <person name="Jabbari K."/>
            <person name="Katinka M."/>
            <person name="Kloareg B."/>
            <person name="Kowalczyk N."/>
            <person name="Labadie K."/>
            <person name="Leblanc C."/>
            <person name="Lopez P.J."/>
            <person name="McLachlan D.H."/>
            <person name="Meslet-Cladiere L."/>
            <person name="Moustafa A."/>
            <person name="Nehr Z."/>
            <person name="Nyvall Collen P."/>
            <person name="Panaud O."/>
            <person name="Partensky F."/>
            <person name="Poulain J."/>
            <person name="Rensing S.A."/>
            <person name="Rousvoal S."/>
            <person name="Samson G."/>
            <person name="Symeonidi A."/>
            <person name="Weissenbach J."/>
            <person name="Zambounis A."/>
            <person name="Wincker P."/>
            <person name="Boyen C."/>
        </authorList>
    </citation>
    <scope>NUCLEOTIDE SEQUENCE [LARGE SCALE GENOMIC DNA]</scope>
    <source>
        <strain evidence="3">cv. Stackhouse</strain>
    </source>
</reference>
<dbReference type="GeneID" id="17324913"/>
<name>R7QIX9_CHOCR</name>
<dbReference type="KEGG" id="ccp:CHC_T00005615001"/>
<organism evidence="2 3">
    <name type="scientific">Chondrus crispus</name>
    <name type="common">Carrageen Irish moss</name>
    <name type="synonym">Polymorpha crispa</name>
    <dbReference type="NCBI Taxonomy" id="2769"/>
    <lineage>
        <taxon>Eukaryota</taxon>
        <taxon>Rhodophyta</taxon>
        <taxon>Florideophyceae</taxon>
        <taxon>Rhodymeniophycidae</taxon>
        <taxon>Gigartinales</taxon>
        <taxon>Gigartinaceae</taxon>
        <taxon>Chondrus</taxon>
    </lineage>
</organism>
<evidence type="ECO:0000313" key="3">
    <source>
        <dbReference type="Proteomes" id="UP000012073"/>
    </source>
</evidence>
<proteinExistence type="predicted"/>
<dbReference type="Proteomes" id="UP000012073">
    <property type="component" value="Unassembled WGS sequence"/>
</dbReference>
<keyword evidence="1" id="KW-0472">Membrane</keyword>
<dbReference type="RefSeq" id="XP_005717199.1">
    <property type="nucleotide sequence ID" value="XM_005717142.1"/>
</dbReference>